<gene>
    <name evidence="1" type="ORF">BD626DRAFT_194874</name>
</gene>
<organism evidence="1 2">
    <name type="scientific">Schizophyllum amplum</name>
    <dbReference type="NCBI Taxonomy" id="97359"/>
    <lineage>
        <taxon>Eukaryota</taxon>
        <taxon>Fungi</taxon>
        <taxon>Dikarya</taxon>
        <taxon>Basidiomycota</taxon>
        <taxon>Agaricomycotina</taxon>
        <taxon>Agaricomycetes</taxon>
        <taxon>Agaricomycetidae</taxon>
        <taxon>Agaricales</taxon>
        <taxon>Schizophyllaceae</taxon>
        <taxon>Schizophyllum</taxon>
    </lineage>
</organism>
<evidence type="ECO:0000313" key="1">
    <source>
        <dbReference type="EMBL" id="TRM65966.1"/>
    </source>
</evidence>
<dbReference type="EMBL" id="VDMD01000004">
    <property type="protein sequence ID" value="TRM65966.1"/>
    <property type="molecule type" value="Genomic_DNA"/>
</dbReference>
<dbReference type="Proteomes" id="UP000320762">
    <property type="component" value="Unassembled WGS sequence"/>
</dbReference>
<proteinExistence type="predicted"/>
<evidence type="ECO:0000313" key="2">
    <source>
        <dbReference type="Proteomes" id="UP000320762"/>
    </source>
</evidence>
<sequence>MHWQAARARMDDLATIYVAQQRSAPSLEMDLSRCVLTNLGLWFMRTLMAAHTCSRVARHERHRNRRRSAGTSKLHVATRSRRSFLRPLSGSPSNGSHLAGRFAIFRHSGVWCLAFRQVRVKDRRRFVKSKCWTERASRGRRCNMLIRDEQVQLAFGTIMALHVFFSCPGAIRHVLHLSLRCYYTRESVFVLRVSSLKLFRQNHSITPAIPSSPISLQTPCPISPHDNLFVSEVGAIHRRPSCSLRSRAPFGTLPTAEAPGSPCLPPSLCSWVSWRLPSTALPPAKFLLKAKPDTNCFGAQQYMLTILSRPQSNIGVGA</sequence>
<dbReference type="AlphaFoldDB" id="A0A550CMD3"/>
<comment type="caution">
    <text evidence="1">The sequence shown here is derived from an EMBL/GenBank/DDBJ whole genome shotgun (WGS) entry which is preliminary data.</text>
</comment>
<reference evidence="1 2" key="1">
    <citation type="journal article" date="2019" name="New Phytol.">
        <title>Comparative genomics reveals unique wood-decay strategies and fruiting body development in the Schizophyllaceae.</title>
        <authorList>
            <person name="Almasi E."/>
            <person name="Sahu N."/>
            <person name="Krizsan K."/>
            <person name="Balint B."/>
            <person name="Kovacs G.M."/>
            <person name="Kiss B."/>
            <person name="Cseklye J."/>
            <person name="Drula E."/>
            <person name="Henrissat B."/>
            <person name="Nagy I."/>
            <person name="Chovatia M."/>
            <person name="Adam C."/>
            <person name="LaButti K."/>
            <person name="Lipzen A."/>
            <person name="Riley R."/>
            <person name="Grigoriev I.V."/>
            <person name="Nagy L.G."/>
        </authorList>
    </citation>
    <scope>NUCLEOTIDE SEQUENCE [LARGE SCALE GENOMIC DNA]</scope>
    <source>
        <strain evidence="1 2">NL-1724</strain>
    </source>
</reference>
<accession>A0A550CMD3</accession>
<keyword evidence="2" id="KW-1185">Reference proteome</keyword>
<protein>
    <submittedName>
        <fullName evidence="1">Uncharacterized protein</fullName>
    </submittedName>
</protein>
<name>A0A550CMD3_9AGAR</name>